<accession>A0A6J7FNF3</accession>
<evidence type="ECO:0000259" key="3">
    <source>
        <dbReference type="SMART" id="SM00559"/>
    </source>
</evidence>
<dbReference type="PANTHER" id="PTHR41251">
    <property type="entry name" value="NON-HOMOLOGOUS END JOINING PROTEIN KU"/>
    <property type="match status" value="1"/>
</dbReference>
<dbReference type="InterPro" id="IPR009187">
    <property type="entry name" value="Prok_Ku"/>
</dbReference>
<protein>
    <submittedName>
        <fullName evidence="4">Unannotated protein</fullName>
    </submittedName>
</protein>
<dbReference type="EMBL" id="CAFBMK010000007">
    <property type="protein sequence ID" value="CAB4894330.1"/>
    <property type="molecule type" value="Genomic_DNA"/>
</dbReference>
<dbReference type="SUPFAM" id="SSF100939">
    <property type="entry name" value="SPOC domain-like"/>
    <property type="match status" value="1"/>
</dbReference>
<dbReference type="PANTHER" id="PTHR41251:SF1">
    <property type="entry name" value="NON-HOMOLOGOUS END JOINING PROTEIN KU"/>
    <property type="match status" value="1"/>
</dbReference>
<dbReference type="HAMAP" id="MF_01875">
    <property type="entry name" value="Prokaryotic_Ku"/>
    <property type="match status" value="1"/>
</dbReference>
<feature type="region of interest" description="Disordered" evidence="2">
    <location>
        <begin position="227"/>
        <end position="400"/>
    </location>
</feature>
<dbReference type="SMART" id="SM00559">
    <property type="entry name" value="Ku78"/>
    <property type="match status" value="1"/>
</dbReference>
<dbReference type="InterPro" id="IPR006164">
    <property type="entry name" value="DNA_bd_Ku70/Ku80"/>
</dbReference>
<evidence type="ECO:0000256" key="1">
    <source>
        <dbReference type="ARBA" id="ARBA00023125"/>
    </source>
</evidence>
<dbReference type="GO" id="GO:0003690">
    <property type="term" value="F:double-stranded DNA binding"/>
    <property type="evidence" value="ECO:0007669"/>
    <property type="project" value="TreeGrafter"/>
</dbReference>
<sequence>MTAARSLWNGTITFGSVAIPVKLFSATSPHTLRFREVRASDGVRIEHQRVGAESGEEIAYGDIEKAYDEDGKQILLTKEEIAAAEGTHPKVVAIEHFVRAEEIDPVFYDKPYLVGARDGGDHAYRVLLAALEQSEKVGIGRFVLRSRENLVAVRPLGGALGLQTMRFDDELVDKDDLEVPSLRRTPGDREVKMAGKLVEMLQDDWKPEEHEDTYREAVMDLIERKRKGLKPKKAKRRPEEGGDLADALEASLAGGRPKRRTSTERKAATKDSASAKASSGTKGSSSTSSSASGSKASSSKKASSGSKASSSKKASSGSKASGSGSKATTTKASSGSKASSTTKASSGSKASGSGSKASSTKNATNSGSKATSAKRSSSSKTSSGKAAPKRKTTTTKKAGS</sequence>
<dbReference type="Gene3D" id="2.40.290.10">
    <property type="match status" value="1"/>
</dbReference>
<feature type="compositionally biased region" description="Basic residues" evidence="2">
    <location>
        <begin position="227"/>
        <end position="236"/>
    </location>
</feature>
<feature type="domain" description="Ku" evidence="3">
    <location>
        <begin position="55"/>
        <end position="182"/>
    </location>
</feature>
<dbReference type="AlphaFoldDB" id="A0A6J7FNF3"/>
<feature type="compositionally biased region" description="Basic residues" evidence="2">
    <location>
        <begin position="387"/>
        <end position="400"/>
    </location>
</feature>
<evidence type="ECO:0000313" key="4">
    <source>
        <dbReference type="EMBL" id="CAB4894330.1"/>
    </source>
</evidence>
<name>A0A6J7FNF3_9ZZZZ</name>
<dbReference type="InterPro" id="IPR016194">
    <property type="entry name" value="SPOC-like_C_dom_sf"/>
</dbReference>
<dbReference type="NCBIfam" id="TIGR02772">
    <property type="entry name" value="Ku_bact"/>
    <property type="match status" value="1"/>
</dbReference>
<proteinExistence type="inferred from homology"/>
<gene>
    <name evidence="4" type="ORF">UFOPK3564_00205</name>
</gene>
<dbReference type="Pfam" id="PF02735">
    <property type="entry name" value="Ku"/>
    <property type="match status" value="1"/>
</dbReference>
<feature type="compositionally biased region" description="Low complexity" evidence="2">
    <location>
        <begin position="270"/>
        <end position="386"/>
    </location>
</feature>
<reference evidence="4" key="1">
    <citation type="submission" date="2020-05" db="EMBL/GenBank/DDBJ databases">
        <authorList>
            <person name="Chiriac C."/>
            <person name="Salcher M."/>
            <person name="Ghai R."/>
            <person name="Kavagutti S V."/>
        </authorList>
    </citation>
    <scope>NUCLEOTIDE SEQUENCE</scope>
</reference>
<organism evidence="4">
    <name type="scientific">freshwater metagenome</name>
    <dbReference type="NCBI Taxonomy" id="449393"/>
    <lineage>
        <taxon>unclassified sequences</taxon>
        <taxon>metagenomes</taxon>
        <taxon>ecological metagenomes</taxon>
    </lineage>
</organism>
<evidence type="ECO:0000256" key="2">
    <source>
        <dbReference type="SAM" id="MobiDB-lite"/>
    </source>
</evidence>
<keyword evidence="1" id="KW-0238">DNA-binding</keyword>
<dbReference type="GO" id="GO:0006303">
    <property type="term" value="P:double-strand break repair via nonhomologous end joining"/>
    <property type="evidence" value="ECO:0007669"/>
    <property type="project" value="InterPro"/>
</dbReference>